<comment type="subunit">
    <text evidence="7 9">Part of the 50S ribosomal subunit. Forms a cluster with proteins L14 and L19.</text>
</comment>
<protein>
    <recommendedName>
        <fullName evidence="6 7">Large ribosomal subunit protein uL3</fullName>
    </recommendedName>
</protein>
<evidence type="ECO:0000256" key="4">
    <source>
        <dbReference type="ARBA" id="ARBA00022980"/>
    </source>
</evidence>
<name>A0A1X7IV74_9BACT</name>
<dbReference type="OrthoDB" id="9806135at2"/>
<dbReference type="GO" id="GO:0022625">
    <property type="term" value="C:cytosolic large ribosomal subunit"/>
    <property type="evidence" value="ECO:0007669"/>
    <property type="project" value="TreeGrafter"/>
</dbReference>
<evidence type="ECO:0000256" key="5">
    <source>
        <dbReference type="ARBA" id="ARBA00023274"/>
    </source>
</evidence>
<accession>A0A1X7IV74</accession>
<keyword evidence="3 7" id="KW-0694">RNA-binding</keyword>
<keyword evidence="2 7" id="KW-0699">rRNA-binding</keyword>
<dbReference type="PANTHER" id="PTHR11229:SF16">
    <property type="entry name" value="LARGE RIBOSOMAL SUBUNIT PROTEIN UL3C"/>
    <property type="match status" value="1"/>
</dbReference>
<dbReference type="Pfam" id="PF00297">
    <property type="entry name" value="Ribosomal_L3"/>
    <property type="match status" value="1"/>
</dbReference>
<keyword evidence="5 7" id="KW-0687">Ribonucleoprotein</keyword>
<evidence type="ECO:0000256" key="6">
    <source>
        <dbReference type="ARBA" id="ARBA00035243"/>
    </source>
</evidence>
<dbReference type="InterPro" id="IPR000597">
    <property type="entry name" value="Ribosomal_uL3"/>
</dbReference>
<evidence type="ECO:0000256" key="9">
    <source>
        <dbReference type="RuleBase" id="RU003906"/>
    </source>
</evidence>
<feature type="region of interest" description="Disordered" evidence="10">
    <location>
        <begin position="133"/>
        <end position="165"/>
    </location>
</feature>
<dbReference type="EMBL" id="FXBB01000005">
    <property type="protein sequence ID" value="SMG19115.1"/>
    <property type="molecule type" value="Genomic_DNA"/>
</dbReference>
<dbReference type="AlphaFoldDB" id="A0A1X7IV74"/>
<evidence type="ECO:0000313" key="11">
    <source>
        <dbReference type="EMBL" id="SMG19115.1"/>
    </source>
</evidence>
<evidence type="ECO:0000256" key="7">
    <source>
        <dbReference type="HAMAP-Rule" id="MF_01325"/>
    </source>
</evidence>
<dbReference type="FunFam" id="2.40.30.10:FF:000004">
    <property type="entry name" value="50S ribosomal protein L3"/>
    <property type="match status" value="1"/>
</dbReference>
<proteinExistence type="inferred from homology"/>
<dbReference type="InterPro" id="IPR019926">
    <property type="entry name" value="Ribosomal_uL3_CS"/>
</dbReference>
<dbReference type="PROSITE" id="PS00474">
    <property type="entry name" value="RIBOSOMAL_L3"/>
    <property type="match status" value="1"/>
</dbReference>
<organism evidence="11 12">
    <name type="scientific">Dethiosulfovibrio salsuginis</name>
    <dbReference type="NCBI Taxonomy" id="561720"/>
    <lineage>
        <taxon>Bacteria</taxon>
        <taxon>Thermotogati</taxon>
        <taxon>Synergistota</taxon>
        <taxon>Synergistia</taxon>
        <taxon>Synergistales</taxon>
        <taxon>Dethiosulfovibrionaceae</taxon>
        <taxon>Dethiosulfovibrio</taxon>
    </lineage>
</organism>
<dbReference type="Gene3D" id="2.40.30.10">
    <property type="entry name" value="Translation factors"/>
    <property type="match status" value="1"/>
</dbReference>
<sequence length="208" mass="22224">MSLGILGLKLGMTQIYNEQGQAVPVTVVEAGPCPVLAVRTKEENGYDALLLGFGKANHRKVTKPMKGFFEKAGSEAKRWLREFRLCCTSDYKVGSTVDVSIFEPGEKIDATGTSKGKGFAGVMKRYNFGGAQASHGVSKTHRKPNSSGASSSPSRVFKGKTMPGQLGNERVTVKNLSVVAVDRENNLVLVKGAIPGAKNCLVLLHKKG</sequence>
<dbReference type="STRING" id="561720.SAMN06275492_10595"/>
<evidence type="ECO:0000256" key="10">
    <source>
        <dbReference type="SAM" id="MobiDB-lite"/>
    </source>
</evidence>
<keyword evidence="4 7" id="KW-0689">Ribosomal protein</keyword>
<dbReference type="GO" id="GO:0006412">
    <property type="term" value="P:translation"/>
    <property type="evidence" value="ECO:0007669"/>
    <property type="project" value="UniProtKB-UniRule"/>
</dbReference>
<comment type="similarity">
    <text evidence="1 7 8">Belongs to the universal ribosomal protein uL3 family.</text>
</comment>
<evidence type="ECO:0000313" key="12">
    <source>
        <dbReference type="Proteomes" id="UP000193355"/>
    </source>
</evidence>
<dbReference type="FunFam" id="3.30.160.810:FF:000001">
    <property type="entry name" value="50S ribosomal protein L3"/>
    <property type="match status" value="1"/>
</dbReference>
<comment type="function">
    <text evidence="7 9">One of the primary rRNA binding proteins, it binds directly near the 3'-end of the 23S rRNA, where it nucleates assembly of the 50S subunit.</text>
</comment>
<dbReference type="GO" id="GO:0003735">
    <property type="term" value="F:structural constituent of ribosome"/>
    <property type="evidence" value="ECO:0007669"/>
    <property type="project" value="UniProtKB-UniRule"/>
</dbReference>
<evidence type="ECO:0000256" key="2">
    <source>
        <dbReference type="ARBA" id="ARBA00022730"/>
    </source>
</evidence>
<evidence type="ECO:0000256" key="8">
    <source>
        <dbReference type="RuleBase" id="RU003905"/>
    </source>
</evidence>
<dbReference type="HAMAP" id="MF_01325_B">
    <property type="entry name" value="Ribosomal_uL3_B"/>
    <property type="match status" value="1"/>
</dbReference>
<dbReference type="Proteomes" id="UP000193355">
    <property type="component" value="Unassembled WGS sequence"/>
</dbReference>
<evidence type="ECO:0000256" key="3">
    <source>
        <dbReference type="ARBA" id="ARBA00022884"/>
    </source>
</evidence>
<dbReference type="RefSeq" id="WP_085543994.1">
    <property type="nucleotide sequence ID" value="NZ_FXBB01000005.1"/>
</dbReference>
<dbReference type="Gene3D" id="3.30.160.810">
    <property type="match status" value="1"/>
</dbReference>
<dbReference type="SUPFAM" id="SSF50447">
    <property type="entry name" value="Translation proteins"/>
    <property type="match status" value="1"/>
</dbReference>
<dbReference type="InterPro" id="IPR019927">
    <property type="entry name" value="Ribosomal_uL3_bac/org-type"/>
</dbReference>
<dbReference type="GO" id="GO:0019843">
    <property type="term" value="F:rRNA binding"/>
    <property type="evidence" value="ECO:0007669"/>
    <property type="project" value="UniProtKB-UniRule"/>
</dbReference>
<dbReference type="NCBIfam" id="TIGR03625">
    <property type="entry name" value="L3_bact"/>
    <property type="match status" value="1"/>
</dbReference>
<reference evidence="12" key="1">
    <citation type="submission" date="2017-04" db="EMBL/GenBank/DDBJ databases">
        <authorList>
            <person name="Varghese N."/>
            <person name="Submissions S."/>
        </authorList>
    </citation>
    <scope>NUCLEOTIDE SEQUENCE [LARGE SCALE GENOMIC DNA]</scope>
    <source>
        <strain evidence="12">USBA 82</strain>
    </source>
</reference>
<dbReference type="PANTHER" id="PTHR11229">
    <property type="entry name" value="50S RIBOSOMAL PROTEIN L3"/>
    <property type="match status" value="1"/>
</dbReference>
<dbReference type="InterPro" id="IPR009000">
    <property type="entry name" value="Transl_B-barrel_sf"/>
</dbReference>
<keyword evidence="12" id="KW-1185">Reference proteome</keyword>
<evidence type="ECO:0000256" key="1">
    <source>
        <dbReference type="ARBA" id="ARBA00006540"/>
    </source>
</evidence>
<gene>
    <name evidence="7" type="primary">rplC</name>
    <name evidence="11" type="ORF">SAMN06275492_10595</name>
</gene>